<keyword evidence="1" id="KW-0732">Signal</keyword>
<sequence>MKKFLFTLVLLVLITFGGSDNVFAGTSDNIDGYAWSSNIGWISFNCTNDNSCGTADYGVNQNPDGTLVGYAWSSNIGWIQFGGLSGFPSGSGTQGINAKVNGTNLQGWIKAISADGYGWDGWISLSGAVPSYGVNTSGTSFTGYAWGSDVVGWVLFDVQNVYPGICADCGVSLSGDATLDIQSSGVSIVNDGAVPYNTVPTFVWTFTDVPSASCSVSKTSVGGTSFSTVSGITSSGSVSGSALTGPTAYTYEINCTNPTISHQVGFTVAMQPPGFSLGGTETANIQFLASTTADSEQKTFFVSAFGGFSSDVSVSVTGSTCPGTTKYSLGGGAFSTNPTAVVISSPYSAGSTFKARVTQAITSSCTVTLTGNGGSVSAPKDYVINPSNFAPTFEEY</sequence>
<dbReference type="EMBL" id="PFEQ01000001">
    <property type="protein sequence ID" value="PJE74498.1"/>
    <property type="molecule type" value="Genomic_DNA"/>
</dbReference>
<feature type="signal peptide" evidence="1">
    <location>
        <begin position="1"/>
        <end position="24"/>
    </location>
</feature>
<protein>
    <submittedName>
        <fullName evidence="2">Uncharacterized protein</fullName>
    </submittedName>
</protein>
<comment type="caution">
    <text evidence="2">The sequence shown here is derived from an EMBL/GenBank/DDBJ whole genome shotgun (WGS) entry which is preliminary data.</text>
</comment>
<dbReference type="Proteomes" id="UP000228700">
    <property type="component" value="Unassembled WGS sequence"/>
</dbReference>
<proteinExistence type="predicted"/>
<evidence type="ECO:0000256" key="1">
    <source>
        <dbReference type="SAM" id="SignalP"/>
    </source>
</evidence>
<evidence type="ECO:0000313" key="3">
    <source>
        <dbReference type="Proteomes" id="UP000228700"/>
    </source>
</evidence>
<evidence type="ECO:0000313" key="2">
    <source>
        <dbReference type="EMBL" id="PJE74498.1"/>
    </source>
</evidence>
<gene>
    <name evidence="2" type="ORF">COV01_00475</name>
</gene>
<accession>A0A2M8LD28</accession>
<reference evidence="3" key="1">
    <citation type="submission" date="2017-09" db="EMBL/GenBank/DDBJ databases">
        <title>Depth-based differentiation of microbial function through sediment-hosted aquifers and enrichment of novel symbionts in the deep terrestrial subsurface.</title>
        <authorList>
            <person name="Probst A.J."/>
            <person name="Ladd B."/>
            <person name="Jarett J.K."/>
            <person name="Geller-Mcgrath D.E."/>
            <person name="Sieber C.M.K."/>
            <person name="Emerson J.B."/>
            <person name="Anantharaman K."/>
            <person name="Thomas B.C."/>
            <person name="Malmstrom R."/>
            <person name="Stieglmeier M."/>
            <person name="Klingl A."/>
            <person name="Woyke T."/>
            <person name="Ryan C.M."/>
            <person name="Banfield J.F."/>
        </authorList>
    </citation>
    <scope>NUCLEOTIDE SEQUENCE [LARGE SCALE GENOMIC DNA]</scope>
</reference>
<dbReference type="AlphaFoldDB" id="A0A2M8LD28"/>
<organism evidence="2 3">
    <name type="scientific">Candidatus Taylorbacteria bacterium CG10_big_fil_rev_8_21_14_0_10_41_48</name>
    <dbReference type="NCBI Taxonomy" id="1975024"/>
    <lineage>
        <taxon>Bacteria</taxon>
        <taxon>Candidatus Tayloriibacteriota</taxon>
    </lineage>
</organism>
<name>A0A2M8LD28_9BACT</name>
<feature type="chain" id="PRO_5014961119" evidence="1">
    <location>
        <begin position="25"/>
        <end position="396"/>
    </location>
</feature>